<reference evidence="1 2" key="1">
    <citation type="submission" date="2015-09" db="EMBL/GenBank/DDBJ databases">
        <authorList>
            <consortium name="Pathogen Informatics"/>
        </authorList>
    </citation>
    <scope>NUCLEOTIDE SEQUENCE [LARGE SCALE GENOMIC DNA]</scope>
    <source>
        <strain evidence="1 2">2789STDY5608868</strain>
    </source>
</reference>
<organism evidence="1 2">
    <name type="scientific">Anaerostipes hadrus</name>
    <dbReference type="NCBI Taxonomy" id="649756"/>
    <lineage>
        <taxon>Bacteria</taxon>
        <taxon>Bacillati</taxon>
        <taxon>Bacillota</taxon>
        <taxon>Clostridia</taxon>
        <taxon>Lachnospirales</taxon>
        <taxon>Lachnospiraceae</taxon>
        <taxon>Anaerostipes</taxon>
    </lineage>
</organism>
<dbReference type="EMBL" id="CYXT01000001">
    <property type="protein sequence ID" value="CUM69535.1"/>
    <property type="molecule type" value="Genomic_DNA"/>
</dbReference>
<evidence type="ECO:0000313" key="1">
    <source>
        <dbReference type="EMBL" id="CUM69535.1"/>
    </source>
</evidence>
<name>A0A173QVA6_ANAHA</name>
<protein>
    <submittedName>
        <fullName evidence="1">Uncharacterized protein</fullName>
    </submittedName>
</protein>
<proteinExistence type="predicted"/>
<gene>
    <name evidence="1" type="ORF">ERS852425_00061</name>
</gene>
<accession>A0A173QVA6</accession>
<dbReference type="Gene3D" id="3.40.50.10850">
    <property type="entry name" value="Ntrc-like two-domain protein"/>
    <property type="match status" value="1"/>
</dbReference>
<sequence length="282" mass="33119">MKDISIGIYHKDHQYGKRLMEYLNHQKDFPMTASFTSDEEMFFKQEQEGDFECLVLAEETDYHGDFPVCRIGANESMGGMYCQSAKEIAAGIYHCLNVSPQIENERIFGVYSPISRLEISAFARNMAASNGWIYFGMQPYGHFEEDEADDLLLFYIKEHKEDIVLYFMEHQKKFDGCVGFAGASCYLDYRELSMQDYEWFFEKLRETGICIIFDIGIASPPDLKFFGLFDRIFLPLMRQDLGCMEYKKFQKQMRKHGVWKLTNWEEVMLESWKNKGGRGQWP</sequence>
<dbReference type="RefSeq" id="WP_055257501.1">
    <property type="nucleotide sequence ID" value="NZ_BAABYN010000001.1"/>
</dbReference>
<dbReference type="AlphaFoldDB" id="A0A173QVA6"/>
<dbReference type="Proteomes" id="UP000095598">
    <property type="component" value="Unassembled WGS sequence"/>
</dbReference>
<evidence type="ECO:0000313" key="2">
    <source>
        <dbReference type="Proteomes" id="UP000095598"/>
    </source>
</evidence>